<dbReference type="PhylomeDB" id="A0A0G4F5X5"/>
<evidence type="ECO:0000256" key="7">
    <source>
        <dbReference type="SAM" id="Phobius"/>
    </source>
</evidence>
<dbReference type="GO" id="GO:0015297">
    <property type="term" value="F:antiporter activity"/>
    <property type="evidence" value="ECO:0007669"/>
    <property type="project" value="InterPro"/>
</dbReference>
<feature type="region of interest" description="Disordered" evidence="6">
    <location>
        <begin position="487"/>
        <end position="525"/>
    </location>
</feature>
<feature type="transmembrane region" description="Helical" evidence="7">
    <location>
        <begin position="333"/>
        <end position="355"/>
    </location>
</feature>
<dbReference type="Proteomes" id="UP000041254">
    <property type="component" value="Unassembled WGS sequence"/>
</dbReference>
<feature type="compositionally biased region" description="Low complexity" evidence="6">
    <location>
        <begin position="557"/>
        <end position="576"/>
    </location>
</feature>
<comment type="similarity">
    <text evidence="2">Belongs to the multi antimicrobial extrusion (MATE) (TC 2.A.66.1) family.</text>
</comment>
<evidence type="ECO:0000256" key="4">
    <source>
        <dbReference type="ARBA" id="ARBA00022989"/>
    </source>
</evidence>
<dbReference type="STRING" id="1169540.A0A0G4F5X5"/>
<dbReference type="VEuPathDB" id="CryptoDB:Vbra_14517"/>
<dbReference type="CDD" id="cd13132">
    <property type="entry name" value="MATE_eukaryotic"/>
    <property type="match status" value="1"/>
</dbReference>
<dbReference type="EMBL" id="CDMY01000376">
    <property type="protein sequence ID" value="CEM07622.1"/>
    <property type="molecule type" value="Genomic_DNA"/>
</dbReference>
<sequence>MAAINIEGQPSDGCDVATVKAFQLPWLDELKELMHLALPSIASNLLFMSALFINALVVERYGDAAQVGALGLANTIGTACCLSIILGLLGALDTLCSQAHGASQPRLVGLYLHRARLIISLAFIPLAILLSYSRDLLLWMGQDHHIATIAGAIVNWNTVAYFANGQAEATRRFLQAQGHTKPGLWVALLTLPVHVLMVYLMVIRGGQGAVGTGIATCISNVFNFIVLQIYVVVSGVAGESWIPFCAASFDRREMCAYLRLSIPAASLVCLEWWAFEIMALEAGALGKTQLAAHVAAYNVTALCYMPPAGFGVAAATAIGNAVGGRRVKQAKKYFALVVTLDLLLFSVICSCLFVYRDTLSLVLSPPGDIKVQAVVQSLLAPLAFFEIFDSLNGTLAGVLRGLSKQGPAGALNLVLFYVVLQPLSYWMAFVLRWAALGLWIAIGIILMIQIGFYFGIIFSTDWSRVADEAANRMAATSIKDAECDGTTDNVSIRLPPKRTKSQLRVDPNAAAAADSTGTMASPSSGSNPLWRFFLRLRQQKSYRPLATVDDEEEGSLDQDGSSPFSSSVSSSSHASDGASLVPAQQHDTPDTRSAFKKTAKFVRFSDDSMVVRIEREPDDGGGLVIETSVKARSPL</sequence>
<keyword evidence="9" id="KW-1185">Reference proteome</keyword>
<evidence type="ECO:0000313" key="9">
    <source>
        <dbReference type="Proteomes" id="UP000041254"/>
    </source>
</evidence>
<feature type="transmembrane region" description="Helical" evidence="7">
    <location>
        <begin position="295"/>
        <end position="321"/>
    </location>
</feature>
<feature type="compositionally biased region" description="Polar residues" evidence="6">
    <location>
        <begin position="515"/>
        <end position="525"/>
    </location>
</feature>
<feature type="transmembrane region" description="Helical" evidence="7">
    <location>
        <begin position="256"/>
        <end position="275"/>
    </location>
</feature>
<protein>
    <recommendedName>
        <fullName evidence="10">Multidrug and toxin extrusion protein</fullName>
    </recommendedName>
</protein>
<dbReference type="InterPro" id="IPR045069">
    <property type="entry name" value="MATE_euk"/>
</dbReference>
<dbReference type="InterPro" id="IPR002528">
    <property type="entry name" value="MATE_fam"/>
</dbReference>
<feature type="transmembrane region" description="Helical" evidence="7">
    <location>
        <begin position="36"/>
        <end position="57"/>
    </location>
</feature>
<feature type="region of interest" description="Disordered" evidence="6">
    <location>
        <begin position="545"/>
        <end position="597"/>
    </location>
</feature>
<dbReference type="OMA" id="AAWFELF"/>
<evidence type="ECO:0000256" key="6">
    <source>
        <dbReference type="SAM" id="MobiDB-lite"/>
    </source>
</evidence>
<evidence type="ECO:0000313" key="8">
    <source>
        <dbReference type="EMBL" id="CEM07622.1"/>
    </source>
</evidence>
<feature type="transmembrane region" description="Helical" evidence="7">
    <location>
        <begin position="184"/>
        <end position="202"/>
    </location>
</feature>
<accession>A0A0G4F5X5</accession>
<dbReference type="Pfam" id="PF01554">
    <property type="entry name" value="MatE"/>
    <property type="match status" value="2"/>
</dbReference>
<organism evidence="8 9">
    <name type="scientific">Vitrella brassicaformis (strain CCMP3155)</name>
    <dbReference type="NCBI Taxonomy" id="1169540"/>
    <lineage>
        <taxon>Eukaryota</taxon>
        <taxon>Sar</taxon>
        <taxon>Alveolata</taxon>
        <taxon>Colpodellida</taxon>
        <taxon>Vitrellaceae</taxon>
        <taxon>Vitrella</taxon>
    </lineage>
</organism>
<dbReference type="GO" id="GO:0042910">
    <property type="term" value="F:xenobiotic transmembrane transporter activity"/>
    <property type="evidence" value="ECO:0007669"/>
    <property type="project" value="InterPro"/>
</dbReference>
<dbReference type="PANTHER" id="PTHR11206">
    <property type="entry name" value="MULTIDRUG RESISTANCE PROTEIN"/>
    <property type="match status" value="1"/>
</dbReference>
<name>A0A0G4F5X5_VITBC</name>
<evidence type="ECO:0000256" key="1">
    <source>
        <dbReference type="ARBA" id="ARBA00004141"/>
    </source>
</evidence>
<feature type="transmembrane region" description="Helical" evidence="7">
    <location>
        <begin position="144"/>
        <end position="163"/>
    </location>
</feature>
<keyword evidence="4 7" id="KW-1133">Transmembrane helix</keyword>
<evidence type="ECO:0008006" key="10">
    <source>
        <dbReference type="Google" id="ProtNLM"/>
    </source>
</evidence>
<keyword evidence="5 7" id="KW-0472">Membrane</keyword>
<evidence type="ECO:0000256" key="3">
    <source>
        <dbReference type="ARBA" id="ARBA00022692"/>
    </source>
</evidence>
<feature type="transmembrane region" description="Helical" evidence="7">
    <location>
        <begin position="433"/>
        <end position="454"/>
    </location>
</feature>
<comment type="subcellular location">
    <subcellularLocation>
        <location evidence="1">Membrane</location>
        <topology evidence="1">Multi-pass membrane protein</topology>
    </subcellularLocation>
</comment>
<feature type="transmembrane region" description="Helical" evidence="7">
    <location>
        <begin position="69"/>
        <end position="92"/>
    </location>
</feature>
<dbReference type="AlphaFoldDB" id="A0A0G4F5X5"/>
<reference evidence="8 9" key="1">
    <citation type="submission" date="2014-11" db="EMBL/GenBank/DDBJ databases">
        <authorList>
            <person name="Zhu J."/>
            <person name="Qi W."/>
            <person name="Song R."/>
        </authorList>
    </citation>
    <scope>NUCLEOTIDE SEQUENCE [LARGE SCALE GENOMIC DNA]</scope>
</reference>
<keyword evidence="3 7" id="KW-0812">Transmembrane</keyword>
<dbReference type="GO" id="GO:0016020">
    <property type="term" value="C:membrane"/>
    <property type="evidence" value="ECO:0007669"/>
    <property type="project" value="UniProtKB-SubCell"/>
</dbReference>
<proteinExistence type="inferred from homology"/>
<gene>
    <name evidence="8" type="ORF">Vbra_14517</name>
</gene>
<evidence type="ECO:0000256" key="2">
    <source>
        <dbReference type="ARBA" id="ARBA00010199"/>
    </source>
</evidence>
<dbReference type="InParanoid" id="A0A0G4F5X5"/>
<feature type="transmembrane region" description="Helical" evidence="7">
    <location>
        <begin position="222"/>
        <end position="244"/>
    </location>
</feature>
<feature type="transmembrane region" description="Helical" evidence="7">
    <location>
        <begin position="410"/>
        <end position="427"/>
    </location>
</feature>
<dbReference type="NCBIfam" id="TIGR00797">
    <property type="entry name" value="matE"/>
    <property type="match status" value="1"/>
</dbReference>
<dbReference type="GO" id="GO:1990961">
    <property type="term" value="P:xenobiotic detoxification by transmembrane export across the plasma membrane"/>
    <property type="evidence" value="ECO:0007669"/>
    <property type="project" value="InterPro"/>
</dbReference>
<dbReference type="OrthoDB" id="2126698at2759"/>
<evidence type="ECO:0000256" key="5">
    <source>
        <dbReference type="ARBA" id="ARBA00023136"/>
    </source>
</evidence>